<accession>A0ABX1E1P9</accession>
<dbReference type="RefSeq" id="WP_168027353.1">
    <property type="nucleotide sequence ID" value="NZ_JAAVNE010000002.1"/>
</dbReference>
<proteinExistence type="inferred from homology"/>
<sequence>MVARRLLLLVLGLAGCAVGPDHARPPPPSVADYTLGGPVLGTVAAPGPAGAAQHFRHGAAVPEAWWRIFGSATLDALVQDGTGNLELRAALARLRQAQALLRAAGGALFPAVDLEAAATRQRPGGGSLSSGAAAGGGGPQVFDVVTAAGTVSYRLDLFGRARRAMEAQAAETAQALWALQAARLSVANNIVASALAQARLRGRIAARQALIAAQQRQIGLIRARVGAGAASDAALVSAQAELAEIRAPLPRLAQELAVAQHRLAVLVGRPPGLFAPPALQLGDLRLPVALPVVLPAALVRRRPDILAAEAALQAASARIGVATAGLYPDVTLDASYGLGSAAPRGAGLAFSPFWSLGASLLQPLFRGGRLRAERDAAIAAFEAAEADYRATVLGAFAEVANALRALQNDAAALRAAREAVQAARRSLELAQLRYEAGATDFTAVLVARQQFQRALLNEVDAVAGRFQDTTALFAALGGGVAEAPLALAEAGR</sequence>
<dbReference type="PANTHER" id="PTHR30203:SF33">
    <property type="entry name" value="BLR4455 PROTEIN"/>
    <property type="match status" value="1"/>
</dbReference>
<keyword evidence="3" id="KW-0175">Coiled coil</keyword>
<comment type="similarity">
    <text evidence="1 2">Belongs to the outer membrane factor (OMF) (TC 1.B.17) family.</text>
</comment>
<keyword evidence="5" id="KW-1185">Reference proteome</keyword>
<evidence type="ECO:0000256" key="1">
    <source>
        <dbReference type="ARBA" id="ARBA00007613"/>
    </source>
</evidence>
<dbReference type="PANTHER" id="PTHR30203">
    <property type="entry name" value="OUTER MEMBRANE CATION EFFLUX PROTEIN"/>
    <property type="match status" value="1"/>
</dbReference>
<comment type="caution">
    <text evidence="4">The sequence shown here is derived from an EMBL/GenBank/DDBJ whole genome shotgun (WGS) entry which is preliminary data.</text>
</comment>
<keyword evidence="2" id="KW-0812">Transmembrane</keyword>
<reference evidence="4 5" key="1">
    <citation type="submission" date="2020-03" db="EMBL/GenBank/DDBJ databases">
        <title>Roseomonas selenitidurans sp. nov. isolated from urban soil.</title>
        <authorList>
            <person name="Liu H."/>
        </authorList>
    </citation>
    <scope>NUCLEOTIDE SEQUENCE [LARGE SCALE GENOMIC DNA]</scope>
    <source>
        <strain evidence="4 5">BU-1</strain>
    </source>
</reference>
<name>A0ABX1E1P9_9PROT</name>
<keyword evidence="2" id="KW-0732">Signal</keyword>
<gene>
    <name evidence="4" type="ORF">HEQ75_02605</name>
</gene>
<keyword evidence="2" id="KW-1134">Transmembrane beta strand</keyword>
<feature type="chain" id="PRO_5044993937" evidence="2">
    <location>
        <begin position="24"/>
        <end position="492"/>
    </location>
</feature>
<dbReference type="InterPro" id="IPR003423">
    <property type="entry name" value="OMP_efflux"/>
</dbReference>
<protein>
    <submittedName>
        <fullName evidence="4">Efflux transporter outer membrane subunit</fullName>
    </submittedName>
</protein>
<comment type="subcellular location">
    <subcellularLocation>
        <location evidence="2">Cell membrane</location>
        <topology evidence="2">Lipid-anchor</topology>
    </subcellularLocation>
</comment>
<dbReference type="Gene3D" id="1.20.1600.10">
    <property type="entry name" value="Outer membrane efflux proteins (OEP)"/>
    <property type="match status" value="1"/>
</dbReference>
<dbReference type="InterPro" id="IPR010131">
    <property type="entry name" value="MdtP/NodT-like"/>
</dbReference>
<dbReference type="Pfam" id="PF02321">
    <property type="entry name" value="OEP"/>
    <property type="match status" value="2"/>
</dbReference>
<dbReference type="SUPFAM" id="SSF56954">
    <property type="entry name" value="Outer membrane efflux proteins (OEP)"/>
    <property type="match status" value="1"/>
</dbReference>
<keyword evidence="2" id="KW-0472">Membrane</keyword>
<dbReference type="PROSITE" id="PS51257">
    <property type="entry name" value="PROKAR_LIPOPROTEIN"/>
    <property type="match status" value="1"/>
</dbReference>
<dbReference type="Gene3D" id="2.20.200.10">
    <property type="entry name" value="Outer membrane efflux proteins (OEP)"/>
    <property type="match status" value="1"/>
</dbReference>
<dbReference type="Proteomes" id="UP000787635">
    <property type="component" value="Unassembled WGS sequence"/>
</dbReference>
<feature type="coiled-coil region" evidence="3">
    <location>
        <begin position="396"/>
        <end position="433"/>
    </location>
</feature>
<evidence type="ECO:0000313" key="5">
    <source>
        <dbReference type="Proteomes" id="UP000787635"/>
    </source>
</evidence>
<keyword evidence="2" id="KW-0564">Palmitate</keyword>
<organism evidence="4 5">
    <name type="scientific">Falsiroseomonas selenitidurans</name>
    <dbReference type="NCBI Taxonomy" id="2716335"/>
    <lineage>
        <taxon>Bacteria</taxon>
        <taxon>Pseudomonadati</taxon>
        <taxon>Pseudomonadota</taxon>
        <taxon>Alphaproteobacteria</taxon>
        <taxon>Acetobacterales</taxon>
        <taxon>Roseomonadaceae</taxon>
        <taxon>Falsiroseomonas</taxon>
    </lineage>
</organism>
<keyword evidence="2" id="KW-0449">Lipoprotein</keyword>
<evidence type="ECO:0000256" key="2">
    <source>
        <dbReference type="RuleBase" id="RU362097"/>
    </source>
</evidence>
<evidence type="ECO:0000256" key="3">
    <source>
        <dbReference type="SAM" id="Coils"/>
    </source>
</evidence>
<dbReference type="EMBL" id="JAAVNE010000002">
    <property type="protein sequence ID" value="NKC29738.1"/>
    <property type="molecule type" value="Genomic_DNA"/>
</dbReference>
<dbReference type="NCBIfam" id="TIGR01845">
    <property type="entry name" value="outer_NodT"/>
    <property type="match status" value="1"/>
</dbReference>
<evidence type="ECO:0000313" key="4">
    <source>
        <dbReference type="EMBL" id="NKC29738.1"/>
    </source>
</evidence>
<feature type="signal peptide" evidence="2">
    <location>
        <begin position="1"/>
        <end position="23"/>
    </location>
</feature>